<dbReference type="AlphaFoldDB" id="A0A163DK54"/>
<accession>A0A163DK54</accession>
<evidence type="ECO:0000256" key="1">
    <source>
        <dbReference type="SAM" id="Coils"/>
    </source>
</evidence>
<feature type="coiled-coil region" evidence="1">
    <location>
        <begin position="414"/>
        <end position="441"/>
    </location>
</feature>
<evidence type="ECO:0000313" key="3">
    <source>
        <dbReference type="EMBL" id="KZM23208.1"/>
    </source>
</evidence>
<proteinExistence type="predicted"/>
<protein>
    <recommendedName>
        <fullName evidence="5">Metal ion transmembrane transporter</fullName>
    </recommendedName>
</protein>
<reference evidence="3 4" key="1">
    <citation type="journal article" date="2016" name="Sci. Rep.">
        <title>Draft genome sequencing and secretome analysis of fungal phytopathogen Ascochyta rabiei provides insight into the necrotrophic effector repertoire.</title>
        <authorList>
            <person name="Verma S."/>
            <person name="Gazara R.K."/>
            <person name="Nizam S."/>
            <person name="Parween S."/>
            <person name="Chattopadhyay D."/>
            <person name="Verma P.K."/>
        </authorList>
    </citation>
    <scope>NUCLEOTIDE SEQUENCE [LARGE SCALE GENOMIC DNA]</scope>
    <source>
        <strain evidence="3 4">ArDII</strain>
    </source>
</reference>
<keyword evidence="1" id="KW-0175">Coiled coil</keyword>
<organism evidence="3 4">
    <name type="scientific">Didymella rabiei</name>
    <name type="common">Chickpea ascochyta blight fungus</name>
    <name type="synonym">Mycosphaerella rabiei</name>
    <dbReference type="NCBI Taxonomy" id="5454"/>
    <lineage>
        <taxon>Eukaryota</taxon>
        <taxon>Fungi</taxon>
        <taxon>Dikarya</taxon>
        <taxon>Ascomycota</taxon>
        <taxon>Pezizomycotina</taxon>
        <taxon>Dothideomycetes</taxon>
        <taxon>Pleosporomycetidae</taxon>
        <taxon>Pleosporales</taxon>
        <taxon>Pleosporineae</taxon>
        <taxon>Didymellaceae</taxon>
        <taxon>Ascochyta</taxon>
    </lineage>
</organism>
<evidence type="ECO:0000256" key="2">
    <source>
        <dbReference type="SAM" id="Phobius"/>
    </source>
</evidence>
<feature type="transmembrane region" description="Helical" evidence="2">
    <location>
        <begin position="498"/>
        <end position="517"/>
    </location>
</feature>
<keyword evidence="2" id="KW-0812">Transmembrane</keyword>
<feature type="transmembrane region" description="Helical" evidence="2">
    <location>
        <begin position="532"/>
        <end position="553"/>
    </location>
</feature>
<evidence type="ECO:0008006" key="5">
    <source>
        <dbReference type="Google" id="ProtNLM"/>
    </source>
</evidence>
<name>A0A163DK54_DIDRA</name>
<evidence type="ECO:0000313" key="4">
    <source>
        <dbReference type="Proteomes" id="UP000076837"/>
    </source>
</evidence>
<keyword evidence="2" id="KW-0472">Membrane</keyword>
<sequence>MEKRLAVPRRNQASKRWRKLFSQDRDYRDKLYFGSRAIPTEDSKQIVESFFEEYETTIPSWELRVVRRFFKATKPGATLNQDQARAKLDDRDHHSQLKRIYSPWLTPQALRESLDVERFNCPVNKDQNADRRLIYIHRLTPEYVLALVRTAHSDQVQALRETIWKHIAFEASLRVIIPLDGFTFFRLEFHLPFLTLRHCGGTAKDNVACKDKSVTQRWPDLSFLDIECSEGHEGPCRFVIEDAAISIVICGHDHNKWVGWGLSNTPGDPTMYEEECGLEEDFFAADGNGPEEGLVVDSNTPEWDPRKYWLRNVEIRVRMALQQWRFLVFSIEESVQDWKDKHRISRSADTGNGNRSELEELFEWTIETMQLLRKLNERFAKTNQLWARFNAHDGDRGYFADMRDARVICMLSSLKNSFEEMSDLKKKLSQLKKSCNESQRLLSLHLEHDSNLANSETREFSRQAQGYNLKTVRMSHSMYKLNRKSTEATEATTHTTRINVQLFLITTPFFLALQYFGAEKDIFSFDRSPKTFGITCAILLCALPLAMCILGYANKFWYEYIRRESRRNMDDDDEGCDKVDV</sequence>
<dbReference type="Proteomes" id="UP000076837">
    <property type="component" value="Unassembled WGS sequence"/>
</dbReference>
<dbReference type="EMBL" id="JYNV01000200">
    <property type="protein sequence ID" value="KZM23208.1"/>
    <property type="molecule type" value="Genomic_DNA"/>
</dbReference>
<keyword evidence="4" id="KW-1185">Reference proteome</keyword>
<gene>
    <name evidence="3" type="ORF">ST47_g5687</name>
</gene>
<dbReference type="STRING" id="5454.A0A163DK54"/>
<comment type="caution">
    <text evidence="3">The sequence shown here is derived from an EMBL/GenBank/DDBJ whole genome shotgun (WGS) entry which is preliminary data.</text>
</comment>
<keyword evidence="2" id="KW-1133">Transmembrane helix</keyword>